<dbReference type="GO" id="GO:0016020">
    <property type="term" value="C:membrane"/>
    <property type="evidence" value="ECO:0007669"/>
    <property type="project" value="UniProtKB-SubCell"/>
</dbReference>
<evidence type="ECO:0000256" key="7">
    <source>
        <dbReference type="SAM" id="SignalP"/>
    </source>
</evidence>
<feature type="signal peptide" evidence="7">
    <location>
        <begin position="1"/>
        <end position="24"/>
    </location>
</feature>
<evidence type="ECO:0000259" key="8">
    <source>
        <dbReference type="PROSITE" id="PS50261"/>
    </source>
</evidence>
<feature type="non-terminal residue" evidence="9">
    <location>
        <position position="1"/>
    </location>
</feature>
<evidence type="ECO:0000256" key="5">
    <source>
        <dbReference type="SAM" id="MobiDB-lite"/>
    </source>
</evidence>
<dbReference type="Gene3D" id="1.20.1070.10">
    <property type="entry name" value="Rhodopsin 7-helix transmembrane proteins"/>
    <property type="match status" value="1"/>
</dbReference>
<evidence type="ECO:0000256" key="3">
    <source>
        <dbReference type="ARBA" id="ARBA00022989"/>
    </source>
</evidence>
<accession>A0A146KWL6</accession>
<dbReference type="InterPro" id="IPR017981">
    <property type="entry name" value="GPCR_2-like_7TM"/>
</dbReference>
<dbReference type="GO" id="GO:0007166">
    <property type="term" value="P:cell surface receptor signaling pathway"/>
    <property type="evidence" value="ECO:0007669"/>
    <property type="project" value="InterPro"/>
</dbReference>
<feature type="transmembrane region" description="Helical" evidence="6">
    <location>
        <begin position="502"/>
        <end position="523"/>
    </location>
</feature>
<evidence type="ECO:0000256" key="2">
    <source>
        <dbReference type="ARBA" id="ARBA00022692"/>
    </source>
</evidence>
<feature type="transmembrane region" description="Helical" evidence="6">
    <location>
        <begin position="261"/>
        <end position="284"/>
    </location>
</feature>
<evidence type="ECO:0000256" key="4">
    <source>
        <dbReference type="ARBA" id="ARBA00023136"/>
    </source>
</evidence>
<feature type="transmembrane region" description="Helical" evidence="6">
    <location>
        <begin position="372"/>
        <end position="391"/>
    </location>
</feature>
<keyword evidence="7" id="KW-0732">Signal</keyword>
<feature type="transmembrane region" description="Helical" evidence="6">
    <location>
        <begin position="327"/>
        <end position="351"/>
    </location>
</feature>
<keyword evidence="4 6" id="KW-0472">Membrane</keyword>
<dbReference type="EMBL" id="GDHC01019172">
    <property type="protein sequence ID" value="JAP99456.1"/>
    <property type="molecule type" value="Transcribed_RNA"/>
</dbReference>
<protein>
    <submittedName>
        <fullName evidence="9">Putative G-protein coupled receptor Mth-like 1</fullName>
    </submittedName>
</protein>
<dbReference type="Pfam" id="PF00002">
    <property type="entry name" value="7tm_2"/>
    <property type="match status" value="1"/>
</dbReference>
<evidence type="ECO:0000256" key="1">
    <source>
        <dbReference type="ARBA" id="ARBA00004141"/>
    </source>
</evidence>
<comment type="subcellular location">
    <subcellularLocation>
        <location evidence="1">Membrane</location>
        <topology evidence="1">Multi-pass membrane protein</topology>
    </subcellularLocation>
</comment>
<evidence type="ECO:0000313" key="9">
    <source>
        <dbReference type="EMBL" id="JAP99456.1"/>
    </source>
</evidence>
<feature type="region of interest" description="Disordered" evidence="5">
    <location>
        <begin position="547"/>
        <end position="576"/>
    </location>
</feature>
<feature type="chain" id="PRO_5007526739" evidence="7">
    <location>
        <begin position="25"/>
        <end position="576"/>
    </location>
</feature>
<dbReference type="PANTHER" id="PTHR46953:SF1">
    <property type="entry name" value="G-PROTEIN COUPLED RECEPTOR MTH-LIKE 1-RELATED"/>
    <property type="match status" value="1"/>
</dbReference>
<dbReference type="PANTHER" id="PTHR46953">
    <property type="entry name" value="G-PROTEIN COUPLED RECEPTOR MTH-LIKE 1-RELATED"/>
    <property type="match status" value="1"/>
</dbReference>
<keyword evidence="9" id="KW-0675">Receptor</keyword>
<dbReference type="PROSITE" id="PS50261">
    <property type="entry name" value="G_PROTEIN_RECEP_F2_4"/>
    <property type="match status" value="1"/>
</dbReference>
<gene>
    <name evidence="9" type="primary">mthl1_1</name>
    <name evidence="9" type="ORF">g.50039</name>
</gene>
<evidence type="ECO:0000256" key="6">
    <source>
        <dbReference type="SAM" id="Phobius"/>
    </source>
</evidence>
<dbReference type="InterPro" id="IPR052808">
    <property type="entry name" value="GPCR_Mth-like"/>
</dbReference>
<dbReference type="InterPro" id="IPR000832">
    <property type="entry name" value="GPCR_2_secretin-like"/>
</dbReference>
<feature type="domain" description="G-protein coupled receptors family 2 profile 2" evidence="8">
    <location>
        <begin position="258"/>
        <end position="525"/>
    </location>
</feature>
<sequence>GTGPVMRLTFVITCAALTATIVSGKVLINRCCPENHVLIGDSCRLGETTRLAPAVYSPVQGGFLSPGTVPEDWEYVVAKPSACEDPKFYSTLGAQLPPFVLVPAGELLMSDNIAEPKPQNSFCLDVHGALVCSTEYIDNKDANNKITVPKCCGEGGAFSERNSSCVPSLTEQSEFSNNITWLHRFPECESIGSSYTIMGKLNVGFSVDLENGTLLDDRGRVWAKTDFCLEKILEYPEDPVHVIGCPVASDPRATHDIRFTIYPIGMFLSVFFLGVTLVASCLLPSTYHVLHWRCQTNHVACLLIGDLLLAVTQLSGDALHGKGCVSIAIAMHFIFLAAFFWLNTMCFNIWWTFRDFRPTNLDKGQEACRLRIYELYAWGGPLIISGVGAVLDNVPRQPGDHNFIRPRFGENRCFFYGDLEMLYYFYGPIGVLLIMNLTLFAATARELTCGLWKTEVVKSNTERHHLNSRATLGRVCLKLVVVMGITWVVDVVSWVVGGPDYVWYLTDIINSLQGVLIFAVVGCQPQVWAAVKRLWCLNNSPNDTNNARSSSSHALPSLNDHNTSVTNTSKAAETLC</sequence>
<feature type="transmembrane region" description="Helical" evidence="6">
    <location>
        <begin position="296"/>
        <end position="315"/>
    </location>
</feature>
<feature type="transmembrane region" description="Helical" evidence="6">
    <location>
        <begin position="475"/>
        <end position="496"/>
    </location>
</feature>
<dbReference type="CDD" id="cd15039">
    <property type="entry name" value="7tmB3_Methuselah-like"/>
    <property type="match status" value="1"/>
</dbReference>
<proteinExistence type="predicted"/>
<dbReference type="PRINTS" id="PR00249">
    <property type="entry name" value="GPCRSECRETIN"/>
</dbReference>
<dbReference type="GO" id="GO:0004930">
    <property type="term" value="F:G protein-coupled receptor activity"/>
    <property type="evidence" value="ECO:0007669"/>
    <property type="project" value="InterPro"/>
</dbReference>
<dbReference type="AlphaFoldDB" id="A0A146KWL6"/>
<reference evidence="9" key="1">
    <citation type="journal article" date="2016" name="Gigascience">
        <title>De novo construction of an expanded transcriptome assembly for the western tarnished plant bug, Lygus hesperus.</title>
        <authorList>
            <person name="Tassone E.E."/>
            <person name="Geib S.M."/>
            <person name="Hall B."/>
            <person name="Fabrick J.A."/>
            <person name="Brent C.S."/>
            <person name="Hull J.J."/>
        </authorList>
    </citation>
    <scope>NUCLEOTIDE SEQUENCE</scope>
</reference>
<feature type="transmembrane region" description="Helical" evidence="6">
    <location>
        <begin position="423"/>
        <end position="444"/>
    </location>
</feature>
<organism evidence="9">
    <name type="scientific">Lygus hesperus</name>
    <name type="common">Western plant bug</name>
    <dbReference type="NCBI Taxonomy" id="30085"/>
    <lineage>
        <taxon>Eukaryota</taxon>
        <taxon>Metazoa</taxon>
        <taxon>Ecdysozoa</taxon>
        <taxon>Arthropoda</taxon>
        <taxon>Hexapoda</taxon>
        <taxon>Insecta</taxon>
        <taxon>Pterygota</taxon>
        <taxon>Neoptera</taxon>
        <taxon>Paraneoptera</taxon>
        <taxon>Hemiptera</taxon>
        <taxon>Heteroptera</taxon>
        <taxon>Panheteroptera</taxon>
        <taxon>Cimicomorpha</taxon>
        <taxon>Miridae</taxon>
        <taxon>Mirini</taxon>
        <taxon>Lygus</taxon>
    </lineage>
</organism>
<name>A0A146KWL6_LYGHE</name>
<keyword evidence="3 6" id="KW-1133">Transmembrane helix</keyword>
<keyword evidence="2 6" id="KW-0812">Transmembrane</keyword>